<organism evidence="1">
    <name type="scientific">Micrurus lemniscatus lemniscatus</name>
    <dbReference type="NCBI Taxonomy" id="129467"/>
    <lineage>
        <taxon>Eukaryota</taxon>
        <taxon>Metazoa</taxon>
        <taxon>Chordata</taxon>
        <taxon>Craniata</taxon>
        <taxon>Vertebrata</taxon>
        <taxon>Euteleostomi</taxon>
        <taxon>Lepidosauria</taxon>
        <taxon>Squamata</taxon>
        <taxon>Bifurcata</taxon>
        <taxon>Unidentata</taxon>
        <taxon>Episquamata</taxon>
        <taxon>Toxicofera</taxon>
        <taxon>Serpentes</taxon>
        <taxon>Colubroidea</taxon>
        <taxon>Elapidae</taxon>
        <taxon>Elapinae</taxon>
        <taxon>Micrurus</taxon>
    </lineage>
</organism>
<sequence>MQAISDWMLGLGWNQKVTRDHASTLMNQLVEGMLSIGSRFAPHDWSSIIVHTGALPCDVLPIRLHIPLLKVSSKAVHVLVIGQQCMSFCAITVDVPDPQHRQQHGDVLLQGSRAEVIVHPVGSSKQFLKIVKTNMQSNGKANGRPQRVTSTNPIPELKHVCGVNSEVFDFRPIGREGSEVLGHSRRIFSSLKEPFFGSFSICDGFLSGKSLGGNDEEHRLRIQRRQSFGHVSAIDVGHKPDTRASLGIRLQRFRHHEGPQVRPTNANVDHVCDGFPCVALPVTATDFLTEILHLLQYLVYFRNNIFAFNEDWSIGAIPESNVEHSSVLSEVDFFSSEHLLSSFFNTS</sequence>
<accession>A0A2D4IWE0</accession>
<proteinExistence type="predicted"/>
<evidence type="ECO:0000313" key="1">
    <source>
        <dbReference type="EMBL" id="LAA88513.1"/>
    </source>
</evidence>
<dbReference type="AlphaFoldDB" id="A0A2D4IWE0"/>
<name>A0A2D4IWE0_MICLE</name>
<reference evidence="1" key="1">
    <citation type="submission" date="2017-07" db="EMBL/GenBank/DDBJ databases">
        <authorList>
            <person name="Mikheyev A."/>
            <person name="Grau M."/>
        </authorList>
    </citation>
    <scope>NUCLEOTIDE SEQUENCE</scope>
    <source>
        <tissue evidence="1">Venom_gland</tissue>
    </source>
</reference>
<protein>
    <submittedName>
        <fullName evidence="1">Uncharacterized protein</fullName>
    </submittedName>
</protein>
<dbReference type="EMBL" id="IACK01134002">
    <property type="protein sequence ID" value="LAA88513.1"/>
    <property type="molecule type" value="Transcribed_RNA"/>
</dbReference>
<reference evidence="1" key="2">
    <citation type="submission" date="2017-11" db="EMBL/GenBank/DDBJ databases">
        <title>Coralsnake Venomics: Analyses of Venom Gland Transcriptomes and Proteomes of Six Brazilian Taxa.</title>
        <authorList>
            <person name="Aird S.D."/>
            <person name="Jorge da Silva N."/>
            <person name="Qiu L."/>
            <person name="Villar-Briones A."/>
            <person name="Aparecida-Saddi V."/>
            <person name="Campos-Telles M.P."/>
            <person name="Grau M."/>
            <person name="Mikheyev A.S."/>
        </authorList>
    </citation>
    <scope>NUCLEOTIDE SEQUENCE</scope>
    <source>
        <tissue evidence="1">Venom_gland</tissue>
    </source>
</reference>